<dbReference type="EMBL" id="CP014136">
    <property type="protein sequence ID" value="ATA21554.1"/>
    <property type="molecule type" value="Genomic_DNA"/>
</dbReference>
<dbReference type="InterPro" id="IPR003382">
    <property type="entry name" value="Flavoprotein"/>
</dbReference>
<dbReference type="Proteomes" id="UP000217182">
    <property type="component" value="Chromosome"/>
</dbReference>
<keyword evidence="3" id="KW-1185">Reference proteome</keyword>
<dbReference type="AlphaFoldDB" id="A0A250B5V5"/>
<proteinExistence type="predicted"/>
<accession>A0A250B5V5</accession>
<dbReference type="InterPro" id="IPR036551">
    <property type="entry name" value="Flavin_trans-like"/>
</dbReference>
<dbReference type="SUPFAM" id="SSF52507">
    <property type="entry name" value="Homo-oligomeric flavin-containing Cys decarboxylases, HFCD"/>
    <property type="match status" value="1"/>
</dbReference>
<feature type="domain" description="Flavoprotein" evidence="1">
    <location>
        <begin position="43"/>
        <end position="149"/>
    </location>
</feature>
<gene>
    <name evidence="2" type="ORF">AWC35_20615</name>
</gene>
<dbReference type="Pfam" id="PF02441">
    <property type="entry name" value="Flavoprotein"/>
    <property type="match status" value="1"/>
</dbReference>
<sequence length="249" mass="26753">MDSQALSQLLDTIIAELVAQKRPAAPAGDKDVRVLITGDDMSALPATLGCLAALARRGYPLRVYFSHSAGRSALKTQYMQAITRQCPGAVCHALPPGDMQDTPYGCLFLPALSGNSMSKIALGIRDNIAGEWVFDALRRQKQVIVTLNNECLAMSGGGLAAPWLARLASYAQALASYGIVISGRKPAVPRLATGQPDAHRQPRAKKTLITLRDIRLHPTGEPLAADSNTLITPAALDEIRRRHISITQR</sequence>
<name>A0A250B5V5_9GAMM</name>
<reference evidence="2 3" key="1">
    <citation type="submission" date="2016-01" db="EMBL/GenBank/DDBJ databases">
        <authorList>
            <person name="Oliw E.H."/>
        </authorList>
    </citation>
    <scope>NUCLEOTIDE SEQUENCE [LARGE SCALE GENOMIC DNA]</scope>
    <source>
        <strain evidence="2 3">FRB97</strain>
    </source>
</reference>
<dbReference type="GO" id="GO:0003824">
    <property type="term" value="F:catalytic activity"/>
    <property type="evidence" value="ECO:0007669"/>
    <property type="project" value="InterPro"/>
</dbReference>
<evidence type="ECO:0000259" key="1">
    <source>
        <dbReference type="Pfam" id="PF02441"/>
    </source>
</evidence>
<protein>
    <recommendedName>
        <fullName evidence="1">Flavoprotein domain-containing protein</fullName>
    </recommendedName>
</protein>
<evidence type="ECO:0000313" key="3">
    <source>
        <dbReference type="Proteomes" id="UP000217182"/>
    </source>
</evidence>
<evidence type="ECO:0000313" key="2">
    <source>
        <dbReference type="EMBL" id="ATA21554.1"/>
    </source>
</evidence>
<dbReference type="OrthoDB" id="1793171at2"/>
<dbReference type="RefSeq" id="WP_095848135.1">
    <property type="nucleotide sequence ID" value="NZ_CP014136.1"/>
</dbReference>
<dbReference type="KEGG" id="gqu:AWC35_20615"/>
<organism evidence="2 3">
    <name type="scientific">Gibbsiella quercinecans</name>
    <dbReference type="NCBI Taxonomy" id="929813"/>
    <lineage>
        <taxon>Bacteria</taxon>
        <taxon>Pseudomonadati</taxon>
        <taxon>Pseudomonadota</taxon>
        <taxon>Gammaproteobacteria</taxon>
        <taxon>Enterobacterales</taxon>
        <taxon>Yersiniaceae</taxon>
        <taxon>Gibbsiella</taxon>
    </lineage>
</organism>